<feature type="region of interest" description="Disordered" evidence="1">
    <location>
        <begin position="369"/>
        <end position="390"/>
    </location>
</feature>
<evidence type="ECO:0000313" key="4">
    <source>
        <dbReference type="Proteomes" id="UP000292702"/>
    </source>
</evidence>
<gene>
    <name evidence="3" type="ORF">EIP91_008023</name>
</gene>
<organism evidence="3 4">
    <name type="scientific">Steccherinum ochraceum</name>
    <dbReference type="NCBI Taxonomy" id="92696"/>
    <lineage>
        <taxon>Eukaryota</taxon>
        <taxon>Fungi</taxon>
        <taxon>Dikarya</taxon>
        <taxon>Basidiomycota</taxon>
        <taxon>Agaricomycotina</taxon>
        <taxon>Agaricomycetes</taxon>
        <taxon>Polyporales</taxon>
        <taxon>Steccherinaceae</taxon>
        <taxon>Steccherinum</taxon>
    </lineage>
</organism>
<protein>
    <recommendedName>
        <fullName evidence="2">BTB domain-containing protein</fullName>
    </recommendedName>
</protein>
<dbReference type="EMBL" id="RWJN01000437">
    <property type="protein sequence ID" value="TCD61714.1"/>
    <property type="molecule type" value="Genomic_DNA"/>
</dbReference>
<comment type="caution">
    <text evidence="3">The sequence shown here is derived from an EMBL/GenBank/DDBJ whole genome shotgun (WGS) entry which is preliminary data.</text>
</comment>
<dbReference type="InterPro" id="IPR000210">
    <property type="entry name" value="BTB/POZ_dom"/>
</dbReference>
<keyword evidence="4" id="KW-1185">Reference proteome</keyword>
<evidence type="ECO:0000259" key="2">
    <source>
        <dbReference type="PROSITE" id="PS50097"/>
    </source>
</evidence>
<dbReference type="OrthoDB" id="3357985at2759"/>
<evidence type="ECO:0000256" key="1">
    <source>
        <dbReference type="SAM" id="MobiDB-lite"/>
    </source>
</evidence>
<dbReference type="InterPro" id="IPR011333">
    <property type="entry name" value="SKP1/BTB/POZ_sf"/>
</dbReference>
<dbReference type="AlphaFoldDB" id="A0A4R0RHB3"/>
<reference evidence="3 4" key="1">
    <citation type="submission" date="2018-11" db="EMBL/GenBank/DDBJ databases">
        <title>Genome assembly of Steccherinum ochraceum LE-BIN_3174, the white-rot fungus of the Steccherinaceae family (The Residual Polyporoid clade, Polyporales, Basidiomycota).</title>
        <authorList>
            <person name="Fedorova T.V."/>
            <person name="Glazunova O.A."/>
            <person name="Landesman E.O."/>
            <person name="Moiseenko K.V."/>
            <person name="Psurtseva N.V."/>
            <person name="Savinova O.S."/>
            <person name="Shakhova N.V."/>
            <person name="Tyazhelova T.V."/>
            <person name="Vasina D.V."/>
        </authorList>
    </citation>
    <scope>NUCLEOTIDE SEQUENCE [LARGE SCALE GENOMIC DNA]</scope>
    <source>
        <strain evidence="3 4">LE-BIN_3174</strain>
    </source>
</reference>
<dbReference type="PROSITE" id="PS50097">
    <property type="entry name" value="BTB"/>
    <property type="match status" value="1"/>
</dbReference>
<feature type="domain" description="BTB" evidence="2">
    <location>
        <begin position="399"/>
        <end position="469"/>
    </location>
</feature>
<proteinExistence type="predicted"/>
<evidence type="ECO:0000313" key="3">
    <source>
        <dbReference type="EMBL" id="TCD61714.1"/>
    </source>
</evidence>
<dbReference type="Gene3D" id="3.30.710.10">
    <property type="entry name" value="Potassium Channel Kv1.1, Chain A"/>
    <property type="match status" value="2"/>
</dbReference>
<dbReference type="Proteomes" id="UP000292702">
    <property type="component" value="Unassembled WGS sequence"/>
</dbReference>
<accession>A0A4R0RHB3</accession>
<sequence length="733" mass="82233">MSQPVSNAPLKDAAAPFNKPSADLILRSSDHVDFRVKKDILTEASPVFDGMVSLPVHSPVEPNNPDFRDGLPVVRVTETSRTLDHLLRFCYPILNPELGSEVEICEVLEAVRKYMMEQAEKDVGEQLERRASKNAVFLYALCSRHIGWENELRIAAKASLEMPIENALYSVHPGAMDARSFMHLHEYHKQCGDALADIILTSTVDSHSAERVYASAALESFMVSPIESLIVNMHIRPVVSKEEKARRQRTLCTRSLNPFAAEADYHEVDESFIHVLEHVRKELRRRPFMGMLHELIADPHDASFGGVVACECDTCLAAIPEALKIMEFTIEQQYKVALSQVDPTKNFTLKITIITTFMSKFREIAETTPTQLSMSSAHDGEGDSSGVRGASAPFDKPSADLILRSSDHVDFRVKKDILTEASPVFEGMLSLPQSVQPAASNLGDHRDGLPVVRVTESSQTLDNLLRFCYPVLVPELKTALEICDTLDAARKYMMERAEKDIREQFARHAKEEPLALYALSTRHIGWEDELKIAAKESLRFSIDSWGSIPEVRAMNSVDSYMCLQTYHQKCGELLGSEVISKGLIGPASGMAFAEQTYVSTCMHDVVLHPLESFVLQARHQEDDSLAAQLPTPREKQLNMRKRTLFIFGKTGDDFDYADRQVDEWVIHLLEFVRDELQKRPHMDTFRDLVTSPKDPSYGGICNCNCFMCRGSIPGAVDLLGRFMNADALDRVEL</sequence>
<dbReference type="STRING" id="92696.A0A4R0RHB3"/>
<dbReference type="SMART" id="SM00225">
    <property type="entry name" value="BTB"/>
    <property type="match status" value="2"/>
</dbReference>
<name>A0A4R0RHB3_9APHY</name>